<protein>
    <submittedName>
        <fullName evidence="3">Putative centrosomal protein of 63 kDa</fullName>
    </submittedName>
</protein>
<dbReference type="EMBL" id="GGLE01004775">
    <property type="protein sequence ID" value="MBY08901.1"/>
    <property type="molecule type" value="Transcribed_RNA"/>
</dbReference>
<feature type="domain" description="CEP63/Deup1 N-terminal" evidence="2">
    <location>
        <begin position="20"/>
        <end position="156"/>
    </location>
</feature>
<dbReference type="InterPro" id="IPR031470">
    <property type="entry name" value="CEP63/Deup1_N"/>
</dbReference>
<evidence type="ECO:0000259" key="2">
    <source>
        <dbReference type="Pfam" id="PF17045"/>
    </source>
</evidence>
<name>A0A2R5LHA5_9ACAR</name>
<feature type="coiled-coil region" evidence="1">
    <location>
        <begin position="48"/>
        <end position="199"/>
    </location>
</feature>
<organism evidence="3">
    <name type="scientific">Ornithodoros turicata</name>
    <dbReference type="NCBI Taxonomy" id="34597"/>
    <lineage>
        <taxon>Eukaryota</taxon>
        <taxon>Metazoa</taxon>
        <taxon>Ecdysozoa</taxon>
        <taxon>Arthropoda</taxon>
        <taxon>Chelicerata</taxon>
        <taxon>Arachnida</taxon>
        <taxon>Acari</taxon>
        <taxon>Parasitiformes</taxon>
        <taxon>Ixodida</taxon>
        <taxon>Ixodoidea</taxon>
        <taxon>Argasidae</taxon>
        <taxon>Ornithodorinae</taxon>
        <taxon>Ornithodoros</taxon>
    </lineage>
</organism>
<proteinExistence type="predicted"/>
<dbReference type="Pfam" id="PF17045">
    <property type="entry name" value="CEP63"/>
    <property type="match status" value="1"/>
</dbReference>
<reference evidence="3" key="1">
    <citation type="submission" date="2018-03" db="EMBL/GenBank/DDBJ databases">
        <title>The relapsing fever spirochete Borrelia turicatae persists in the highly oxidative environment of its soft-bodied tick vector.</title>
        <authorList>
            <person name="Bourret T.J."/>
            <person name="Boyle W.K."/>
            <person name="Valenzuela J.G."/>
            <person name="Oliveira F."/>
            <person name="Lopez J.E."/>
        </authorList>
    </citation>
    <scope>NUCLEOTIDE SEQUENCE</scope>
    <source>
        <strain evidence="3">Kansas strain/isolate</strain>
        <tissue evidence="3">Salivary glands</tissue>
    </source>
</reference>
<sequence length="256" mass="30085">MEREVLFGNSVRLPSADIPSSCELELLKLLREVDMAFLEKHRMWRSKHEKAEALLRQKDTELQQAREEISQLTNQIQCLETFQGDMVNKYDKRIADLKNDVVKIKKRYQSLRSAADNRCTSEEEVHDAELLEREAQLWRSRAVELEKQLRQVEDDVEARLRELYEEKIRSAVADKEGVIDRLSEKVLELTKTVRELEISRTGFQFLEDGEGLVEEALRTFEKRRSHIESEELDSRIRGHMQELMSKLNSDREALKA</sequence>
<evidence type="ECO:0000256" key="1">
    <source>
        <dbReference type="SAM" id="Coils"/>
    </source>
</evidence>
<evidence type="ECO:0000313" key="3">
    <source>
        <dbReference type="EMBL" id="MBY08901.1"/>
    </source>
</evidence>
<accession>A0A2R5LHA5</accession>
<dbReference type="AlphaFoldDB" id="A0A2R5LHA5"/>
<keyword evidence="1" id="KW-0175">Coiled coil</keyword>